<organism evidence="2 3">
    <name type="scientific">Chitinophaga tropicalis</name>
    <dbReference type="NCBI Taxonomy" id="2683588"/>
    <lineage>
        <taxon>Bacteria</taxon>
        <taxon>Pseudomonadati</taxon>
        <taxon>Bacteroidota</taxon>
        <taxon>Chitinophagia</taxon>
        <taxon>Chitinophagales</taxon>
        <taxon>Chitinophagaceae</taxon>
        <taxon>Chitinophaga</taxon>
    </lineage>
</organism>
<evidence type="ECO:0000313" key="3">
    <source>
        <dbReference type="Proteomes" id="UP000461730"/>
    </source>
</evidence>
<keyword evidence="1" id="KW-0812">Transmembrane</keyword>
<feature type="transmembrane region" description="Helical" evidence="1">
    <location>
        <begin position="71"/>
        <end position="92"/>
    </location>
</feature>
<keyword evidence="1" id="KW-0472">Membrane</keyword>
<proteinExistence type="predicted"/>
<sequence length="128" mass="14634">MSERFYFRVIALFAVLLGAIIFLKAWLLDNGAHLNVLFIGNLALGLLSLITYRMSRKGVHADNNASFVMRVYGAMFVRMFLCLTGITVYAVLNRAHTSKMTIFILMFFYCVYAFTENVSLQQVTRNKN</sequence>
<feature type="transmembrane region" description="Helical" evidence="1">
    <location>
        <begin position="32"/>
        <end position="50"/>
    </location>
</feature>
<keyword evidence="1" id="KW-1133">Transmembrane helix</keyword>
<protein>
    <recommendedName>
        <fullName evidence="4">ATP synthase subunit I</fullName>
    </recommendedName>
</protein>
<feature type="transmembrane region" description="Helical" evidence="1">
    <location>
        <begin position="98"/>
        <end position="115"/>
    </location>
</feature>
<evidence type="ECO:0000313" key="2">
    <source>
        <dbReference type="EMBL" id="MVT11501.1"/>
    </source>
</evidence>
<accession>A0A7K1UAT8</accession>
<dbReference type="Proteomes" id="UP000461730">
    <property type="component" value="Unassembled WGS sequence"/>
</dbReference>
<dbReference type="RefSeq" id="WP_157308927.1">
    <property type="nucleotide sequence ID" value="NZ_WRXN01000014.1"/>
</dbReference>
<keyword evidence="3" id="KW-1185">Reference proteome</keyword>
<evidence type="ECO:0000256" key="1">
    <source>
        <dbReference type="SAM" id="Phobius"/>
    </source>
</evidence>
<name>A0A7K1UAT8_9BACT</name>
<reference evidence="2 3" key="1">
    <citation type="submission" date="2019-12" db="EMBL/GenBank/DDBJ databases">
        <title>Chitinophaga sp. strain ysch24 (GDMCC 1.1355), whole genome shotgun sequence.</title>
        <authorList>
            <person name="Zhang X."/>
        </authorList>
    </citation>
    <scope>NUCLEOTIDE SEQUENCE [LARGE SCALE GENOMIC DNA]</scope>
    <source>
        <strain evidence="3">ysch24</strain>
    </source>
</reference>
<feature type="transmembrane region" description="Helical" evidence="1">
    <location>
        <begin position="5"/>
        <end position="26"/>
    </location>
</feature>
<dbReference type="EMBL" id="WRXN01000014">
    <property type="protein sequence ID" value="MVT11501.1"/>
    <property type="molecule type" value="Genomic_DNA"/>
</dbReference>
<evidence type="ECO:0008006" key="4">
    <source>
        <dbReference type="Google" id="ProtNLM"/>
    </source>
</evidence>
<gene>
    <name evidence="2" type="ORF">GO493_24765</name>
</gene>
<comment type="caution">
    <text evidence="2">The sequence shown here is derived from an EMBL/GenBank/DDBJ whole genome shotgun (WGS) entry which is preliminary data.</text>
</comment>
<dbReference type="AlphaFoldDB" id="A0A7K1UAT8"/>